<evidence type="ECO:0000313" key="3">
    <source>
        <dbReference type="EMBL" id="EFR31950.1"/>
    </source>
</evidence>
<dbReference type="AlphaFoldDB" id="E4KLT1"/>
<feature type="coiled-coil region" evidence="1">
    <location>
        <begin position="86"/>
        <end position="113"/>
    </location>
</feature>
<dbReference type="InterPro" id="IPR019454">
    <property type="entry name" value="Lipoprot_YkyA-like"/>
</dbReference>
<evidence type="ECO:0000313" key="4">
    <source>
        <dbReference type="Proteomes" id="UP000005990"/>
    </source>
</evidence>
<sequence length="213" mass="24563">MKFLRRSLMLVLCLALVACSQSVERGLRTTELVQDNINSITNNLNEIQRLENAIQTDFETTLRQGDQDLSVFNKSDNPIMINVANRNKLLDQLQKASDTIEELNEEMVSQLEKSDIPKDQTKEIVELVAAMKQDLNVYTSDYKKNLELEKQTYQSIANPDTNYDNFFGVFNNIDVIMTNNQMNLEKVLGYFEKINAHLIDFKVYLTNLKESHS</sequence>
<evidence type="ECO:0008006" key="5">
    <source>
        <dbReference type="Google" id="ProtNLM"/>
    </source>
</evidence>
<keyword evidence="2" id="KW-0732">Signal</keyword>
<feature type="signal peptide" evidence="2">
    <location>
        <begin position="1"/>
        <end position="25"/>
    </location>
</feature>
<reference evidence="3 4" key="1">
    <citation type="submission" date="2010-10" db="EMBL/GenBank/DDBJ databases">
        <authorList>
            <person name="Durkin A.S."/>
            <person name="Madupu R."/>
            <person name="Torralba M."/>
            <person name="Gillis M."/>
            <person name="Methe B."/>
            <person name="Sutton G."/>
            <person name="Nelson K.E."/>
        </authorList>
    </citation>
    <scope>NUCLEOTIDE SEQUENCE [LARGE SCALE GENOMIC DNA]</scope>
    <source>
        <strain evidence="3 4">ACS-139-V-Col8</strain>
    </source>
</reference>
<dbReference type="STRING" id="908337.HMPREF9257_0913"/>
<feature type="chain" id="PRO_5038980886" description="Cell-wall binding lipoprotein" evidence="2">
    <location>
        <begin position="26"/>
        <end position="213"/>
    </location>
</feature>
<dbReference type="eggNOG" id="ENOG5033B47">
    <property type="taxonomic scope" value="Bacteria"/>
</dbReference>
<gene>
    <name evidence="3" type="ORF">HMPREF9257_0913</name>
</gene>
<dbReference type="Proteomes" id="UP000005990">
    <property type="component" value="Unassembled WGS sequence"/>
</dbReference>
<accession>E4KLT1</accession>
<dbReference type="Pfam" id="PF10368">
    <property type="entry name" value="YkyA"/>
    <property type="match status" value="1"/>
</dbReference>
<name>E4KLT1_9LACT</name>
<dbReference type="OrthoDB" id="2139942at2"/>
<dbReference type="Gene3D" id="1.20.120.570">
    <property type="entry name" value="YkyA-like"/>
    <property type="match status" value="1"/>
</dbReference>
<proteinExistence type="predicted"/>
<organism evidence="3 4">
    <name type="scientific">Eremococcus coleocola ACS-139-V-Col8</name>
    <dbReference type="NCBI Taxonomy" id="908337"/>
    <lineage>
        <taxon>Bacteria</taxon>
        <taxon>Bacillati</taxon>
        <taxon>Bacillota</taxon>
        <taxon>Bacilli</taxon>
        <taxon>Lactobacillales</taxon>
        <taxon>Aerococcaceae</taxon>
        <taxon>Eremococcus</taxon>
    </lineage>
</organism>
<protein>
    <recommendedName>
        <fullName evidence="5">Cell-wall binding lipoprotein</fullName>
    </recommendedName>
</protein>
<dbReference type="RefSeq" id="WP_006417436.1">
    <property type="nucleotide sequence ID" value="NZ_AENN01000001.1"/>
</dbReference>
<comment type="caution">
    <text evidence="3">The sequence shown here is derived from an EMBL/GenBank/DDBJ whole genome shotgun (WGS) entry which is preliminary data.</text>
</comment>
<keyword evidence="1" id="KW-0175">Coiled coil</keyword>
<evidence type="ECO:0000256" key="1">
    <source>
        <dbReference type="SAM" id="Coils"/>
    </source>
</evidence>
<dbReference type="PROSITE" id="PS51257">
    <property type="entry name" value="PROKAR_LIPOPROTEIN"/>
    <property type="match status" value="1"/>
</dbReference>
<dbReference type="InterPro" id="IPR036785">
    <property type="entry name" value="YkyA-like_sf"/>
</dbReference>
<keyword evidence="4" id="KW-1185">Reference proteome</keyword>
<dbReference type="EMBL" id="AENN01000001">
    <property type="protein sequence ID" value="EFR31950.1"/>
    <property type="molecule type" value="Genomic_DNA"/>
</dbReference>
<evidence type="ECO:0000256" key="2">
    <source>
        <dbReference type="SAM" id="SignalP"/>
    </source>
</evidence>
<dbReference type="SUPFAM" id="SSF140423">
    <property type="entry name" value="MW0975(SA0943)-like"/>
    <property type="match status" value="1"/>
</dbReference>